<gene>
    <name evidence="2" type="primary">ORF131904</name>
    <name evidence="1" type="synonym">ORF131900</name>
</gene>
<reference evidence="2" key="1">
    <citation type="submission" date="2014-12" db="EMBL/GenBank/DDBJ databases">
        <title>Insight into the proteome of Arion vulgaris.</title>
        <authorList>
            <person name="Aradska J."/>
            <person name="Bulat T."/>
            <person name="Smidak R."/>
            <person name="Sarate P."/>
            <person name="Gangsoo J."/>
            <person name="Sialana F."/>
            <person name="Bilban M."/>
            <person name="Lubec G."/>
        </authorList>
    </citation>
    <scope>NUCLEOTIDE SEQUENCE</scope>
    <source>
        <tissue evidence="2">Skin</tissue>
    </source>
</reference>
<protein>
    <submittedName>
        <fullName evidence="2">Uncharacterized protein</fullName>
    </submittedName>
</protein>
<sequence length="55" mass="6408">MLHHFTSNYQFQKSKIDETSKVSRLLANLMSMNISTLTTSQNNNKMCFTNRHSDI</sequence>
<organism evidence="2">
    <name type="scientific">Arion vulgaris</name>
    <dbReference type="NCBI Taxonomy" id="1028688"/>
    <lineage>
        <taxon>Eukaryota</taxon>
        <taxon>Metazoa</taxon>
        <taxon>Spiralia</taxon>
        <taxon>Lophotrochozoa</taxon>
        <taxon>Mollusca</taxon>
        <taxon>Gastropoda</taxon>
        <taxon>Heterobranchia</taxon>
        <taxon>Euthyneura</taxon>
        <taxon>Panpulmonata</taxon>
        <taxon>Eupulmonata</taxon>
        <taxon>Stylommatophora</taxon>
        <taxon>Helicina</taxon>
        <taxon>Arionoidea</taxon>
        <taxon>Arionidae</taxon>
        <taxon>Arion</taxon>
    </lineage>
</organism>
<proteinExistence type="predicted"/>
<dbReference type="AlphaFoldDB" id="A0A0B7ARG5"/>
<dbReference type="EMBL" id="HACG01035635">
    <property type="protein sequence ID" value="CEK82500.1"/>
    <property type="molecule type" value="Transcribed_RNA"/>
</dbReference>
<name>A0A0B7ARG5_9EUPU</name>
<accession>A0A0B7ARG5</accession>
<dbReference type="EMBL" id="HACG01035634">
    <property type="protein sequence ID" value="CEK82499.1"/>
    <property type="molecule type" value="Transcribed_RNA"/>
</dbReference>
<evidence type="ECO:0000313" key="1">
    <source>
        <dbReference type="EMBL" id="CEK82499.1"/>
    </source>
</evidence>
<evidence type="ECO:0000313" key="2">
    <source>
        <dbReference type="EMBL" id="CEK82500.1"/>
    </source>
</evidence>